<evidence type="ECO:0000259" key="3">
    <source>
        <dbReference type="Pfam" id="PF10342"/>
    </source>
</evidence>
<dbReference type="Pfam" id="PF10342">
    <property type="entry name" value="Kre9_KNH"/>
    <property type="match status" value="1"/>
</dbReference>
<proteinExistence type="predicted"/>
<evidence type="ECO:0000256" key="2">
    <source>
        <dbReference type="SAM" id="MobiDB-lite"/>
    </source>
</evidence>
<name>A0A077WF53_9FUNG</name>
<dbReference type="AlphaFoldDB" id="A0A077WF53"/>
<keyword evidence="1" id="KW-0732">Signal</keyword>
<protein>
    <recommendedName>
        <fullName evidence="3">Yeast cell wall synthesis Kre9/Knh1-like N-terminal domain-containing protein</fullName>
    </recommendedName>
</protein>
<gene>
    <name evidence="4" type="ORF">LRAMOSA08302</name>
</gene>
<reference evidence="4" key="1">
    <citation type="journal article" date="2014" name="Genome Announc.">
        <title>De novo whole-genome sequence and genome annotation of Lichtheimia ramosa.</title>
        <authorList>
            <person name="Linde J."/>
            <person name="Schwartze V."/>
            <person name="Binder U."/>
            <person name="Lass-Florl C."/>
            <person name="Voigt K."/>
            <person name="Horn F."/>
        </authorList>
    </citation>
    <scope>NUCLEOTIDE SEQUENCE</scope>
    <source>
        <strain evidence="4">JMRC FSU:6197</strain>
    </source>
</reference>
<evidence type="ECO:0000256" key="1">
    <source>
        <dbReference type="ARBA" id="ARBA00022729"/>
    </source>
</evidence>
<dbReference type="InterPro" id="IPR018466">
    <property type="entry name" value="Kre9/Knh1-like_N"/>
</dbReference>
<dbReference type="EMBL" id="LK023317">
    <property type="protein sequence ID" value="CDS05774.1"/>
    <property type="molecule type" value="Genomic_DNA"/>
</dbReference>
<feature type="compositionally biased region" description="Low complexity" evidence="2">
    <location>
        <begin position="142"/>
        <end position="172"/>
    </location>
</feature>
<dbReference type="OrthoDB" id="2432613at2759"/>
<accession>A0A077WF53</accession>
<dbReference type="InterPro" id="IPR052982">
    <property type="entry name" value="SRP1/TIP1-like"/>
</dbReference>
<evidence type="ECO:0000313" key="4">
    <source>
        <dbReference type="EMBL" id="CDS05774.1"/>
    </source>
</evidence>
<organism evidence="4">
    <name type="scientific">Lichtheimia ramosa</name>
    <dbReference type="NCBI Taxonomy" id="688394"/>
    <lineage>
        <taxon>Eukaryota</taxon>
        <taxon>Fungi</taxon>
        <taxon>Fungi incertae sedis</taxon>
        <taxon>Mucoromycota</taxon>
        <taxon>Mucoromycotina</taxon>
        <taxon>Mucoromycetes</taxon>
        <taxon>Mucorales</taxon>
        <taxon>Lichtheimiaceae</taxon>
        <taxon>Lichtheimia</taxon>
    </lineage>
</organism>
<feature type="domain" description="Yeast cell wall synthesis Kre9/Knh1-like N-terminal" evidence="3">
    <location>
        <begin position="15"/>
        <end position="110"/>
    </location>
</feature>
<sequence>MITSGAIATMAPSYPDPGAIWTAGKQYQILWVDDGTSPSVNESWTNFKIDFMTGDNTNQKFLTNVANGLDGSKSTSYTWTAPHVDPYSAVYFFMFTNAAGESAWTTRFGIVAKDGDTLVPEPEKTQPTGEKIPWGNGKLIDNANTAVNASTTSSTTSSATASPASGPPAATSGKDTGVTPNAAAADASNHPESSATQYVPSLLIAILSCISSAVVLHT</sequence>
<dbReference type="PANTHER" id="PTHR40633:SF1">
    <property type="entry name" value="GPI ANCHORED SERINE-THREONINE RICH PROTEIN (AFU_ORTHOLOGUE AFUA_1G03630)"/>
    <property type="match status" value="1"/>
</dbReference>
<feature type="region of interest" description="Disordered" evidence="2">
    <location>
        <begin position="117"/>
        <end position="192"/>
    </location>
</feature>
<dbReference type="PANTHER" id="PTHR40633">
    <property type="entry name" value="MATRIX PROTEIN, PUTATIVE (AFU_ORTHOLOGUE AFUA_8G05410)-RELATED"/>
    <property type="match status" value="1"/>
</dbReference>